<name>L1L5X2_9ACTN</name>
<proteinExistence type="predicted"/>
<evidence type="ECO:0000256" key="1">
    <source>
        <dbReference type="SAM" id="MobiDB-lite"/>
    </source>
</evidence>
<comment type="caution">
    <text evidence="2">The sequence shown here is derived from an EMBL/GenBank/DDBJ whole genome shotgun (WGS) entry which is preliminary data.</text>
</comment>
<feature type="compositionally biased region" description="Basic and acidic residues" evidence="1">
    <location>
        <begin position="1"/>
        <end position="15"/>
    </location>
</feature>
<reference evidence="2 3" key="1">
    <citation type="submission" date="2012-11" db="EMBL/GenBank/DDBJ databases">
        <authorList>
            <person name="Huguet-Tapia J.C."/>
            <person name="Durkin A.S."/>
            <person name="Pettis G.S."/>
            <person name="Badger J.H."/>
        </authorList>
    </citation>
    <scope>NUCLEOTIDE SEQUENCE [LARGE SCALE GENOMIC DNA]</scope>
    <source>
        <strain evidence="2 3">91-03</strain>
    </source>
</reference>
<feature type="region of interest" description="Disordered" evidence="1">
    <location>
        <begin position="130"/>
        <end position="186"/>
    </location>
</feature>
<feature type="compositionally biased region" description="Basic residues" evidence="1">
    <location>
        <begin position="145"/>
        <end position="174"/>
    </location>
</feature>
<dbReference type="AlphaFoldDB" id="L1L5X2"/>
<keyword evidence="3" id="KW-1185">Reference proteome</keyword>
<sequence length="186" mass="20304">MGLDRLPGHDERRGDLGVGEASRNRTAWTSSASGAFLDSTGEGTFARRVLREPDSVVAARGATLVPAFGYDYVDYVPGQPRRRVGPGKSGERARHVEIGYFITRSGHGDELLYRSTLRDAFTLTTGVRERPWSARPRGGAGRGPQARRARPGRGLRARHPQARCRRGRSTRSRRGVGPPSMIAGRA</sequence>
<gene>
    <name evidence="2" type="ORF">STRIP9103_09528</name>
</gene>
<dbReference type="Proteomes" id="UP000010411">
    <property type="component" value="Unassembled WGS sequence"/>
</dbReference>
<evidence type="ECO:0000313" key="3">
    <source>
        <dbReference type="Proteomes" id="UP000010411"/>
    </source>
</evidence>
<dbReference type="EMBL" id="AEJC01000096">
    <property type="protein sequence ID" value="EKX68189.1"/>
    <property type="molecule type" value="Genomic_DNA"/>
</dbReference>
<protein>
    <submittedName>
        <fullName evidence="2">Uncharacterized protein</fullName>
    </submittedName>
</protein>
<accession>L1L5X2</accession>
<evidence type="ECO:0000313" key="2">
    <source>
        <dbReference type="EMBL" id="EKX68189.1"/>
    </source>
</evidence>
<feature type="region of interest" description="Disordered" evidence="1">
    <location>
        <begin position="1"/>
        <end position="24"/>
    </location>
</feature>
<organism evidence="2 3">
    <name type="scientific">Streptomyces ipomoeae 91-03</name>
    <dbReference type="NCBI Taxonomy" id="698759"/>
    <lineage>
        <taxon>Bacteria</taxon>
        <taxon>Bacillati</taxon>
        <taxon>Actinomycetota</taxon>
        <taxon>Actinomycetes</taxon>
        <taxon>Kitasatosporales</taxon>
        <taxon>Streptomycetaceae</taxon>
        <taxon>Streptomyces</taxon>
    </lineage>
</organism>